<keyword evidence="6 16" id="KW-0288">FMN</keyword>
<evidence type="ECO:0000256" key="2">
    <source>
        <dbReference type="ARBA" id="ARBA00010018"/>
    </source>
</evidence>
<dbReference type="Gene3D" id="3.40.50.360">
    <property type="match status" value="1"/>
</dbReference>
<keyword evidence="11 16" id="KW-0560">Oxidoreductase</keyword>
<dbReference type="EMBL" id="ML732242">
    <property type="protein sequence ID" value="KAB8072629.1"/>
    <property type="molecule type" value="Genomic_DNA"/>
</dbReference>
<dbReference type="GO" id="GO:0050660">
    <property type="term" value="F:flavin adenine dinucleotide binding"/>
    <property type="evidence" value="ECO:0007669"/>
    <property type="project" value="TreeGrafter"/>
</dbReference>
<dbReference type="InterPro" id="IPR003097">
    <property type="entry name" value="CysJ-like_FAD-binding"/>
</dbReference>
<keyword evidence="7 16" id="KW-0479">Metal-binding</keyword>
<dbReference type="OrthoDB" id="1470350at2759"/>
<sequence>MEGQTPIPEPQGLPFLGNIKDVNPEFPLGSMVELADNLGEIYRLRFPGRTTVFISTYDLVNEVCDEKRFKKSVNSALSEVRNGVHDGLFTAREGEVNWGIAHRVLMPAFGPLSISSMFDEMHDIATQLALKWARYGPETPIMVTDDFTRLTLDTLALCSMGFRFNSYYSPELHPFIEAMGDFLTMSGERPRRLPLPSIFYRGQDDKYEADIQVLRKTAEGVLRSRKAQKSDRRDLLTAMLEGVDSKTGQRMTDESIMDNLITFLIAGHETTSGLLSFAFYQLLKYPEIYRKAQQEVDEVIGQGTIKVEHLSKLPYISAILRETLRLNATIPLFTVEAYEDTLIGGKYAVNKGETIVSLLAKSHLDSAVYGEDANEFKPERMLDDNFNRLNREFPNCWKPFGNGMRACIGRPFAWQEALLVMAMLLQNFDFEHVNRDYKLEIKQTLTIKPKDFLMTAKLRGNMSPTQLERRLAGIEIPVETNKLPGSNTSESGAGKGLPLTVLYGSNTGTCEALAQRLAADAASHGFHASTVDSMDSTSNSLPTDRPIVIITASYEGQPPDNAARFVSWMEGLNQEENPLKDLTYAVFGCGNHEWAQTFHRIPKLVDASLQQSGAHRVAEIGLADAANGDIFTAFETWEDEVLWPALTKQYSVAAQAATDKAVQLDATVSTPRLLTLRQDLKEGMIVDAHDLTTSEESVKRHVEIRLPEHVSYQPGDYLAVLPMNPKESVHRAMRRFGLARDAHITITTKRQTSLPSNESVSAYDILSSYIELAQPATKRNILFLAEAAQDENIKKELDHLATEAYAEDISSKTVSVLDLLERYPSIALSLGSFLSMMPPMRVRQYSISSSPLFKPDHVTLTFTVLDKPALSGQGRHIGVASSYLASLMKDDVLSISVRHPQAPFRLPENQEQTPIVCIAAGTGIAPFRGFIQERASLIAKGRKMAPAALFFGTRSPEHDDLYSSDLEEWEQAGAVKVYRAYSRMSDQSEGCKYVQHRLWHERQRFLELWDQGANVYVCGSRAVGESVKDMFVKIQVEALGKTGEDADEDSIRQRLDAFRNVRYVTDVFD</sequence>
<feature type="domain" description="FAD-binding FR-type" evidence="19">
    <location>
        <begin position="678"/>
        <end position="907"/>
    </location>
</feature>
<dbReference type="EC" id="1.14.14.1" evidence="16"/>
<dbReference type="AlphaFoldDB" id="A0A5N5WWE0"/>
<evidence type="ECO:0000259" key="18">
    <source>
        <dbReference type="PROSITE" id="PS50902"/>
    </source>
</evidence>
<dbReference type="SUPFAM" id="SSF52343">
    <property type="entry name" value="Ferredoxin reductase-like, C-terminal NADP-linked domain"/>
    <property type="match status" value="1"/>
</dbReference>
<dbReference type="InterPro" id="IPR017972">
    <property type="entry name" value="Cyt_P450_CS"/>
</dbReference>
<dbReference type="FunFam" id="1.10.630.10:FF:000040">
    <property type="entry name" value="Bifunctional cytochrome P450/NADPH--P450 reductase"/>
    <property type="match status" value="1"/>
</dbReference>
<feature type="domain" description="Flavodoxin-like" evidence="18">
    <location>
        <begin position="499"/>
        <end position="642"/>
    </location>
</feature>
<evidence type="ECO:0000313" key="21">
    <source>
        <dbReference type="Proteomes" id="UP000326565"/>
    </source>
</evidence>
<evidence type="ECO:0000256" key="4">
    <source>
        <dbReference type="ARBA" id="ARBA00022617"/>
    </source>
</evidence>
<dbReference type="PROSITE" id="PS00086">
    <property type="entry name" value="CYTOCHROME_P450"/>
    <property type="match status" value="1"/>
</dbReference>
<name>A0A5N5WWE0_9EURO</name>
<evidence type="ECO:0000256" key="1">
    <source>
        <dbReference type="ARBA" id="ARBA00001971"/>
    </source>
</evidence>
<dbReference type="InterPro" id="IPR017938">
    <property type="entry name" value="Riboflavin_synthase-like_b-brl"/>
</dbReference>
<comment type="cofactor">
    <cofactor evidence="16">
        <name>FAD</name>
        <dbReference type="ChEBI" id="CHEBI:57692"/>
    </cofactor>
    <cofactor evidence="16">
        <name>FMN</name>
        <dbReference type="ChEBI" id="CHEBI:58210"/>
    </cofactor>
</comment>
<dbReference type="InterPro" id="IPR029039">
    <property type="entry name" value="Flavoprotein-like_sf"/>
</dbReference>
<keyword evidence="21" id="KW-1185">Reference proteome</keyword>
<dbReference type="SUPFAM" id="SSF63380">
    <property type="entry name" value="Riboflavin synthase domain-like"/>
    <property type="match status" value="1"/>
</dbReference>
<dbReference type="Gene3D" id="2.40.30.10">
    <property type="entry name" value="Translation factors"/>
    <property type="match status" value="1"/>
</dbReference>
<dbReference type="Pfam" id="PF00258">
    <property type="entry name" value="Flavodoxin_1"/>
    <property type="match status" value="1"/>
</dbReference>
<protein>
    <recommendedName>
        <fullName evidence="16">Bifunctional cytochrome P450/NADPH--P450 reductase</fullName>
    </recommendedName>
    <domain>
        <recommendedName>
            <fullName evidence="16">Cytochrome P450</fullName>
            <ecNumber evidence="16">1.14.14.1</ecNumber>
        </recommendedName>
    </domain>
    <domain>
        <recommendedName>
            <fullName evidence="16">NADPH--cytochrome P450 reductase</fullName>
            <ecNumber evidence="16">1.6.2.4</ecNumber>
        </recommendedName>
    </domain>
</protein>
<dbReference type="PANTHER" id="PTHR19384">
    <property type="entry name" value="NITRIC OXIDE SYNTHASE-RELATED"/>
    <property type="match status" value="1"/>
</dbReference>
<dbReference type="Pfam" id="PF00667">
    <property type="entry name" value="FAD_binding_1"/>
    <property type="match status" value="1"/>
</dbReference>
<evidence type="ECO:0000256" key="15">
    <source>
        <dbReference type="ARBA" id="ARBA00049342"/>
    </source>
</evidence>
<proteinExistence type="inferred from homology"/>
<evidence type="ECO:0000256" key="16">
    <source>
        <dbReference type="PIRNR" id="PIRNR000209"/>
    </source>
</evidence>
<dbReference type="Gene3D" id="1.10.630.10">
    <property type="entry name" value="Cytochrome P450"/>
    <property type="match status" value="1"/>
</dbReference>
<dbReference type="Pfam" id="PF00067">
    <property type="entry name" value="p450"/>
    <property type="match status" value="1"/>
</dbReference>
<dbReference type="GO" id="GO:0020037">
    <property type="term" value="F:heme binding"/>
    <property type="evidence" value="ECO:0007669"/>
    <property type="project" value="UniProtKB-UniRule"/>
</dbReference>
<dbReference type="GO" id="GO:0005829">
    <property type="term" value="C:cytosol"/>
    <property type="evidence" value="ECO:0007669"/>
    <property type="project" value="TreeGrafter"/>
</dbReference>
<dbReference type="InterPro" id="IPR036396">
    <property type="entry name" value="Cyt_P450_sf"/>
</dbReference>
<evidence type="ECO:0000256" key="11">
    <source>
        <dbReference type="ARBA" id="ARBA00023002"/>
    </source>
</evidence>
<evidence type="ECO:0000313" key="20">
    <source>
        <dbReference type="EMBL" id="KAB8072629.1"/>
    </source>
</evidence>
<keyword evidence="13 16" id="KW-0503">Monooxygenase</keyword>
<dbReference type="Proteomes" id="UP000326565">
    <property type="component" value="Unassembled WGS sequence"/>
</dbReference>
<evidence type="ECO:0000256" key="7">
    <source>
        <dbReference type="ARBA" id="ARBA00022723"/>
    </source>
</evidence>
<dbReference type="EC" id="1.6.2.4" evidence="16"/>
<dbReference type="InterPro" id="IPR023206">
    <property type="entry name" value="Bifunctional_P450_P450_red"/>
</dbReference>
<dbReference type="GO" id="GO:0070330">
    <property type="term" value="F:aromatase activity"/>
    <property type="evidence" value="ECO:0007669"/>
    <property type="project" value="UniProtKB-UniRule"/>
</dbReference>
<organism evidence="20 21">
    <name type="scientific">Aspergillus leporis</name>
    <dbReference type="NCBI Taxonomy" id="41062"/>
    <lineage>
        <taxon>Eukaryota</taxon>
        <taxon>Fungi</taxon>
        <taxon>Dikarya</taxon>
        <taxon>Ascomycota</taxon>
        <taxon>Pezizomycotina</taxon>
        <taxon>Eurotiomycetes</taxon>
        <taxon>Eurotiomycetidae</taxon>
        <taxon>Eurotiales</taxon>
        <taxon>Aspergillaceae</taxon>
        <taxon>Aspergillus</taxon>
        <taxon>Aspergillus subgen. Circumdati</taxon>
    </lineage>
</organism>
<dbReference type="InterPro" id="IPR001128">
    <property type="entry name" value="Cyt_P450"/>
</dbReference>
<keyword evidence="10 16" id="KW-0249">Electron transport</keyword>
<dbReference type="InterPro" id="IPR039261">
    <property type="entry name" value="FNR_nucleotide-bd"/>
</dbReference>
<evidence type="ECO:0000256" key="12">
    <source>
        <dbReference type="ARBA" id="ARBA00023004"/>
    </source>
</evidence>
<dbReference type="Pfam" id="PF00175">
    <property type="entry name" value="NAD_binding_1"/>
    <property type="match status" value="1"/>
</dbReference>
<dbReference type="PRINTS" id="PR00385">
    <property type="entry name" value="P450"/>
</dbReference>
<dbReference type="GO" id="GO:0010181">
    <property type="term" value="F:FMN binding"/>
    <property type="evidence" value="ECO:0007669"/>
    <property type="project" value="UniProtKB-UniRule"/>
</dbReference>
<evidence type="ECO:0000256" key="14">
    <source>
        <dbReference type="ARBA" id="ARBA00047827"/>
    </source>
</evidence>
<keyword evidence="5 16" id="KW-0285">Flavoprotein</keyword>
<dbReference type="GO" id="GO:0005506">
    <property type="term" value="F:iron ion binding"/>
    <property type="evidence" value="ECO:0007669"/>
    <property type="project" value="UniProtKB-UniRule"/>
</dbReference>
<evidence type="ECO:0000256" key="3">
    <source>
        <dbReference type="ARBA" id="ARBA00022448"/>
    </source>
</evidence>
<evidence type="ECO:0000256" key="13">
    <source>
        <dbReference type="ARBA" id="ARBA00023033"/>
    </source>
</evidence>
<keyword evidence="3 16" id="KW-0813">Transport</keyword>
<dbReference type="InterPro" id="IPR017927">
    <property type="entry name" value="FAD-bd_FR_type"/>
</dbReference>
<comment type="catalytic activity">
    <reaction evidence="14 16">
        <text>an organic molecule + reduced [NADPH--hemoprotein reductase] + O2 = an alcohol + oxidized [NADPH--hemoprotein reductase] + H2O + H(+)</text>
        <dbReference type="Rhea" id="RHEA:17149"/>
        <dbReference type="Rhea" id="RHEA-COMP:11964"/>
        <dbReference type="Rhea" id="RHEA-COMP:11965"/>
        <dbReference type="ChEBI" id="CHEBI:15377"/>
        <dbReference type="ChEBI" id="CHEBI:15378"/>
        <dbReference type="ChEBI" id="CHEBI:15379"/>
        <dbReference type="ChEBI" id="CHEBI:30879"/>
        <dbReference type="ChEBI" id="CHEBI:57618"/>
        <dbReference type="ChEBI" id="CHEBI:58210"/>
        <dbReference type="ChEBI" id="CHEBI:142491"/>
        <dbReference type="EC" id="1.14.14.1"/>
    </reaction>
</comment>
<keyword evidence="9 16" id="KW-0521">NADP</keyword>
<dbReference type="CDD" id="cd06206">
    <property type="entry name" value="bifunctional_CYPOR"/>
    <property type="match status" value="1"/>
</dbReference>
<evidence type="ECO:0000256" key="9">
    <source>
        <dbReference type="ARBA" id="ARBA00022857"/>
    </source>
</evidence>
<keyword evidence="8 16" id="KW-0274">FAD</keyword>
<evidence type="ECO:0000256" key="8">
    <source>
        <dbReference type="ARBA" id="ARBA00022827"/>
    </source>
</evidence>
<dbReference type="Gene3D" id="3.40.50.80">
    <property type="entry name" value="Nucleotide-binding domain of ferredoxin-NADP reductase (FNR) module"/>
    <property type="match status" value="1"/>
</dbReference>
<dbReference type="PANTHER" id="PTHR19384:SF127">
    <property type="entry name" value="BIFUNCTIONAL CYTOCHROME P450_NADPH--P450 REDUCTASE"/>
    <property type="match status" value="1"/>
</dbReference>
<evidence type="ECO:0000256" key="5">
    <source>
        <dbReference type="ARBA" id="ARBA00022630"/>
    </source>
</evidence>
<gene>
    <name evidence="20" type="ORF">BDV29DRAFT_158322</name>
</gene>
<comment type="cofactor">
    <cofactor evidence="1 16 17">
        <name>heme</name>
        <dbReference type="ChEBI" id="CHEBI:30413"/>
    </cofactor>
</comment>
<dbReference type="InterPro" id="IPR002401">
    <property type="entry name" value="Cyt_P450_E_grp-I"/>
</dbReference>
<dbReference type="PRINTS" id="PR00463">
    <property type="entry name" value="EP450I"/>
</dbReference>
<dbReference type="PROSITE" id="PS50902">
    <property type="entry name" value="FLAVODOXIN_LIKE"/>
    <property type="match status" value="1"/>
</dbReference>
<evidence type="ECO:0000256" key="6">
    <source>
        <dbReference type="ARBA" id="ARBA00022643"/>
    </source>
</evidence>
<dbReference type="CDD" id="cd11068">
    <property type="entry name" value="CYP120A1"/>
    <property type="match status" value="1"/>
</dbReference>
<feature type="binding site" description="axial binding residue" evidence="17">
    <location>
        <position position="407"/>
    </location>
    <ligand>
        <name>heme</name>
        <dbReference type="ChEBI" id="CHEBI:30413"/>
    </ligand>
    <ligandPart>
        <name>Fe</name>
        <dbReference type="ChEBI" id="CHEBI:18248"/>
    </ligandPart>
</feature>
<dbReference type="Gene3D" id="1.20.990.10">
    <property type="entry name" value="NADPH-cytochrome p450 Reductase, Chain A, domain 3"/>
    <property type="match status" value="1"/>
</dbReference>
<dbReference type="InterPro" id="IPR001433">
    <property type="entry name" value="OxRdtase_FAD/NAD-bd"/>
</dbReference>
<evidence type="ECO:0000256" key="17">
    <source>
        <dbReference type="PIRSR" id="PIRSR000209-1"/>
    </source>
</evidence>
<dbReference type="PIRSF" id="PIRSF000209">
    <property type="entry name" value="Bifunctional_P450_P450R"/>
    <property type="match status" value="1"/>
</dbReference>
<keyword evidence="12 16" id="KW-0408">Iron</keyword>
<dbReference type="GO" id="GO:0003958">
    <property type="term" value="F:NADPH-hemoprotein reductase activity"/>
    <property type="evidence" value="ECO:0007669"/>
    <property type="project" value="UniProtKB-UniRule"/>
</dbReference>
<accession>A0A5N5WWE0</accession>
<dbReference type="InterPro" id="IPR023173">
    <property type="entry name" value="NADPH_Cyt_P450_Rdtase_alpha"/>
</dbReference>
<dbReference type="SUPFAM" id="SSF52218">
    <property type="entry name" value="Flavoproteins"/>
    <property type="match status" value="1"/>
</dbReference>
<comment type="catalytic activity">
    <reaction evidence="15 16">
        <text>2 oxidized [cytochrome P450] + NADPH = 2 reduced [cytochrome P450] + NADP(+) + H(+)</text>
        <dbReference type="Rhea" id="RHEA:24040"/>
        <dbReference type="Rhea" id="RHEA-COMP:14627"/>
        <dbReference type="Rhea" id="RHEA-COMP:14628"/>
        <dbReference type="ChEBI" id="CHEBI:15378"/>
        <dbReference type="ChEBI" id="CHEBI:55376"/>
        <dbReference type="ChEBI" id="CHEBI:57783"/>
        <dbReference type="ChEBI" id="CHEBI:58349"/>
        <dbReference type="ChEBI" id="CHEBI:60344"/>
        <dbReference type="EC" id="1.6.2.4"/>
    </reaction>
</comment>
<keyword evidence="4 16" id="KW-0349">Heme</keyword>
<evidence type="ECO:0000256" key="10">
    <source>
        <dbReference type="ARBA" id="ARBA00022982"/>
    </source>
</evidence>
<dbReference type="PROSITE" id="PS51384">
    <property type="entry name" value="FAD_FR"/>
    <property type="match status" value="1"/>
</dbReference>
<reference evidence="20 21" key="1">
    <citation type="submission" date="2019-04" db="EMBL/GenBank/DDBJ databases">
        <title>Friends and foes A comparative genomics study of 23 Aspergillus species from section Flavi.</title>
        <authorList>
            <consortium name="DOE Joint Genome Institute"/>
            <person name="Kjaerbolling I."/>
            <person name="Vesth T."/>
            <person name="Frisvad J.C."/>
            <person name="Nybo J.L."/>
            <person name="Theobald S."/>
            <person name="Kildgaard S."/>
            <person name="Isbrandt T."/>
            <person name="Kuo A."/>
            <person name="Sato A."/>
            <person name="Lyhne E.K."/>
            <person name="Kogle M.E."/>
            <person name="Wiebenga A."/>
            <person name="Kun R.S."/>
            <person name="Lubbers R.J."/>
            <person name="Makela M.R."/>
            <person name="Barry K."/>
            <person name="Chovatia M."/>
            <person name="Clum A."/>
            <person name="Daum C."/>
            <person name="Haridas S."/>
            <person name="He G."/>
            <person name="LaButti K."/>
            <person name="Lipzen A."/>
            <person name="Mondo S."/>
            <person name="Riley R."/>
            <person name="Salamov A."/>
            <person name="Simmons B.A."/>
            <person name="Magnuson J.K."/>
            <person name="Henrissat B."/>
            <person name="Mortensen U.H."/>
            <person name="Larsen T.O."/>
            <person name="Devries R.P."/>
            <person name="Grigoriev I.V."/>
            <person name="Machida M."/>
            <person name="Baker S.E."/>
            <person name="Andersen M.R."/>
        </authorList>
    </citation>
    <scope>NUCLEOTIDE SEQUENCE [LARGE SCALE GENOMIC DNA]</scope>
    <source>
        <strain evidence="20 21">CBS 151.66</strain>
    </source>
</reference>
<dbReference type="InterPro" id="IPR008254">
    <property type="entry name" value="Flavodoxin/NO_synth"/>
</dbReference>
<evidence type="ECO:0000259" key="19">
    <source>
        <dbReference type="PROSITE" id="PS51384"/>
    </source>
</evidence>
<comment type="similarity">
    <text evidence="2 16">In the N-terminal section; belongs to the cytochrome P450 family.</text>
</comment>
<dbReference type="SUPFAM" id="SSF48264">
    <property type="entry name" value="Cytochrome P450"/>
    <property type="match status" value="1"/>
</dbReference>